<evidence type="ECO:0000313" key="2">
    <source>
        <dbReference type="EMBL" id="CAG8754572.1"/>
    </source>
</evidence>
<evidence type="ECO:0000256" key="1">
    <source>
        <dbReference type="SAM" id="MobiDB-lite"/>
    </source>
</evidence>
<accession>A0A9N9IXD8</accession>
<organism evidence="2 3">
    <name type="scientific">Racocetra fulgida</name>
    <dbReference type="NCBI Taxonomy" id="60492"/>
    <lineage>
        <taxon>Eukaryota</taxon>
        <taxon>Fungi</taxon>
        <taxon>Fungi incertae sedis</taxon>
        <taxon>Mucoromycota</taxon>
        <taxon>Glomeromycotina</taxon>
        <taxon>Glomeromycetes</taxon>
        <taxon>Diversisporales</taxon>
        <taxon>Gigasporaceae</taxon>
        <taxon>Racocetra</taxon>
    </lineage>
</organism>
<evidence type="ECO:0000313" key="3">
    <source>
        <dbReference type="Proteomes" id="UP000789396"/>
    </source>
</evidence>
<name>A0A9N9IXD8_9GLOM</name>
<dbReference type="EMBL" id="CAJVPZ010037928">
    <property type="protein sequence ID" value="CAG8754572.1"/>
    <property type="molecule type" value="Genomic_DNA"/>
</dbReference>
<protein>
    <submittedName>
        <fullName evidence="2">7326_t:CDS:1</fullName>
    </submittedName>
</protein>
<feature type="non-terminal residue" evidence="2">
    <location>
        <position position="1"/>
    </location>
</feature>
<keyword evidence="3" id="KW-1185">Reference proteome</keyword>
<gene>
    <name evidence="2" type="ORF">RFULGI_LOCUS13850</name>
</gene>
<proteinExistence type="predicted"/>
<sequence>KPSTPSNSDENSETYPKLPSPVIARSYHALNGSNITSPQIASLRLKPTKSTDSLTNHPLQIFDEEETLLEDHVIVSQPSDDGHKAITLNGITGFIL</sequence>
<dbReference type="OrthoDB" id="10264848at2759"/>
<feature type="non-terminal residue" evidence="2">
    <location>
        <position position="96"/>
    </location>
</feature>
<feature type="region of interest" description="Disordered" evidence="1">
    <location>
        <begin position="1"/>
        <end position="20"/>
    </location>
</feature>
<reference evidence="2" key="1">
    <citation type="submission" date="2021-06" db="EMBL/GenBank/DDBJ databases">
        <authorList>
            <person name="Kallberg Y."/>
            <person name="Tangrot J."/>
            <person name="Rosling A."/>
        </authorList>
    </citation>
    <scope>NUCLEOTIDE SEQUENCE</scope>
    <source>
        <strain evidence="2">IN212</strain>
    </source>
</reference>
<dbReference type="AlphaFoldDB" id="A0A9N9IXD8"/>
<dbReference type="Proteomes" id="UP000789396">
    <property type="component" value="Unassembled WGS sequence"/>
</dbReference>
<comment type="caution">
    <text evidence="2">The sequence shown here is derived from an EMBL/GenBank/DDBJ whole genome shotgun (WGS) entry which is preliminary data.</text>
</comment>